<dbReference type="PANTHER" id="PTHR24223">
    <property type="entry name" value="ATP-BINDING CASSETTE SUB-FAMILY C"/>
    <property type="match status" value="1"/>
</dbReference>
<feature type="non-terminal residue" evidence="4">
    <location>
        <position position="122"/>
    </location>
</feature>
<dbReference type="GO" id="GO:0016887">
    <property type="term" value="F:ATP hydrolysis activity"/>
    <property type="evidence" value="ECO:0007669"/>
    <property type="project" value="InterPro"/>
</dbReference>
<sequence length="122" mass="13242">SKLLSLKEITLNIEPGELVIVLGPVGSGKTCLLMAILNEIVQVSGNRIVIGRKSYTAQEAWCFSGSVKQNIVFGREFIQNKYDSVIEVCGLQKDLQLLTYGDDTLIGEKGITLSGGQKARVN</sequence>
<dbReference type="SUPFAM" id="SSF52540">
    <property type="entry name" value="P-loop containing nucleoside triphosphate hydrolases"/>
    <property type="match status" value="1"/>
</dbReference>
<dbReference type="EMBL" id="NCKV01038184">
    <property type="protein sequence ID" value="RWS18542.1"/>
    <property type="molecule type" value="Genomic_DNA"/>
</dbReference>
<evidence type="ECO:0000259" key="3">
    <source>
        <dbReference type="Pfam" id="PF00005"/>
    </source>
</evidence>
<keyword evidence="2" id="KW-0067">ATP-binding</keyword>
<dbReference type="Gene3D" id="3.40.50.300">
    <property type="entry name" value="P-loop containing nucleotide triphosphate hydrolases"/>
    <property type="match status" value="1"/>
</dbReference>
<dbReference type="InterPro" id="IPR050173">
    <property type="entry name" value="ABC_transporter_C-like"/>
</dbReference>
<evidence type="ECO:0000256" key="2">
    <source>
        <dbReference type="ARBA" id="ARBA00022840"/>
    </source>
</evidence>
<dbReference type="VEuPathDB" id="VectorBase:LDEU013498"/>
<evidence type="ECO:0000313" key="5">
    <source>
        <dbReference type="Proteomes" id="UP000288716"/>
    </source>
</evidence>
<dbReference type="Pfam" id="PF00005">
    <property type="entry name" value="ABC_tran"/>
    <property type="match status" value="1"/>
</dbReference>
<organism evidence="4 5">
    <name type="scientific">Leptotrombidium deliense</name>
    <dbReference type="NCBI Taxonomy" id="299467"/>
    <lineage>
        <taxon>Eukaryota</taxon>
        <taxon>Metazoa</taxon>
        <taxon>Ecdysozoa</taxon>
        <taxon>Arthropoda</taxon>
        <taxon>Chelicerata</taxon>
        <taxon>Arachnida</taxon>
        <taxon>Acari</taxon>
        <taxon>Acariformes</taxon>
        <taxon>Trombidiformes</taxon>
        <taxon>Prostigmata</taxon>
        <taxon>Anystina</taxon>
        <taxon>Parasitengona</taxon>
        <taxon>Trombiculoidea</taxon>
        <taxon>Trombiculidae</taxon>
        <taxon>Leptotrombidium</taxon>
    </lineage>
</organism>
<dbReference type="InterPro" id="IPR027417">
    <property type="entry name" value="P-loop_NTPase"/>
</dbReference>
<dbReference type="STRING" id="299467.A0A443RTB9"/>
<dbReference type="OrthoDB" id="6500128at2759"/>
<dbReference type="PANTHER" id="PTHR24223:SF448">
    <property type="entry name" value="FI20146P1-RELATED"/>
    <property type="match status" value="1"/>
</dbReference>
<dbReference type="GO" id="GO:0016020">
    <property type="term" value="C:membrane"/>
    <property type="evidence" value="ECO:0007669"/>
    <property type="project" value="TreeGrafter"/>
</dbReference>
<accession>A0A443RTB9</accession>
<keyword evidence="5" id="KW-1185">Reference proteome</keyword>
<evidence type="ECO:0000313" key="4">
    <source>
        <dbReference type="EMBL" id="RWS18542.1"/>
    </source>
</evidence>
<feature type="domain" description="ABC transporter" evidence="3">
    <location>
        <begin position="6"/>
        <end position="121"/>
    </location>
</feature>
<dbReference type="GO" id="GO:0005524">
    <property type="term" value="F:ATP binding"/>
    <property type="evidence" value="ECO:0007669"/>
    <property type="project" value="UniProtKB-KW"/>
</dbReference>
<dbReference type="InterPro" id="IPR003439">
    <property type="entry name" value="ABC_transporter-like_ATP-bd"/>
</dbReference>
<reference evidence="4 5" key="1">
    <citation type="journal article" date="2018" name="Gigascience">
        <title>Genomes of trombidid mites reveal novel predicted allergens and laterally-transferred genes associated with secondary metabolism.</title>
        <authorList>
            <person name="Dong X."/>
            <person name="Chaisiri K."/>
            <person name="Xia D."/>
            <person name="Armstrong S.D."/>
            <person name="Fang Y."/>
            <person name="Donnelly M.J."/>
            <person name="Kadowaki T."/>
            <person name="McGarry J.W."/>
            <person name="Darby A.C."/>
            <person name="Makepeace B.L."/>
        </authorList>
    </citation>
    <scope>NUCLEOTIDE SEQUENCE [LARGE SCALE GENOMIC DNA]</scope>
    <source>
        <strain evidence="4">UoL-UT</strain>
    </source>
</reference>
<gene>
    <name evidence="4" type="ORF">B4U80_11090</name>
</gene>
<dbReference type="GO" id="GO:0042626">
    <property type="term" value="F:ATPase-coupled transmembrane transporter activity"/>
    <property type="evidence" value="ECO:0007669"/>
    <property type="project" value="TreeGrafter"/>
</dbReference>
<keyword evidence="1" id="KW-0547">Nucleotide-binding</keyword>
<protein>
    <submittedName>
        <fullName evidence="4">Multidrug resistance-associated protein 4-like protein</fullName>
    </submittedName>
</protein>
<dbReference type="AlphaFoldDB" id="A0A443RTB9"/>
<comment type="caution">
    <text evidence="4">The sequence shown here is derived from an EMBL/GenBank/DDBJ whole genome shotgun (WGS) entry which is preliminary data.</text>
</comment>
<feature type="non-terminal residue" evidence="4">
    <location>
        <position position="1"/>
    </location>
</feature>
<evidence type="ECO:0000256" key="1">
    <source>
        <dbReference type="ARBA" id="ARBA00022741"/>
    </source>
</evidence>
<dbReference type="Proteomes" id="UP000288716">
    <property type="component" value="Unassembled WGS sequence"/>
</dbReference>
<name>A0A443RTB9_9ACAR</name>
<proteinExistence type="predicted"/>